<protein>
    <submittedName>
        <fullName evidence="1">Uncharacterized protein</fullName>
    </submittedName>
</protein>
<accession>A0A8T0QBJ4</accession>
<evidence type="ECO:0000313" key="1">
    <source>
        <dbReference type="EMBL" id="KAG2570775.1"/>
    </source>
</evidence>
<gene>
    <name evidence="1" type="ORF">PVAP13_7KG101054</name>
</gene>
<name>A0A8T0QBJ4_PANVG</name>
<keyword evidence="2" id="KW-1185">Reference proteome</keyword>
<comment type="caution">
    <text evidence="1">The sequence shown here is derived from an EMBL/GenBank/DDBJ whole genome shotgun (WGS) entry which is preliminary data.</text>
</comment>
<dbReference type="Proteomes" id="UP000823388">
    <property type="component" value="Chromosome 7K"/>
</dbReference>
<sequence>MSLVAIRFFCTPRITPRSQHRARLPLIPDLSLYLAPVHLPVLYYGTPKPPLSPRATSASPLLAQSLAPLWSRCSATAPPPQVDAAALPWSQERHRPLLLRLRPLQQPPPRAQR</sequence>
<reference evidence="1" key="1">
    <citation type="submission" date="2020-05" db="EMBL/GenBank/DDBJ databases">
        <title>WGS assembly of Panicum virgatum.</title>
        <authorList>
            <person name="Lovell J.T."/>
            <person name="Jenkins J."/>
            <person name="Shu S."/>
            <person name="Juenger T.E."/>
            <person name="Schmutz J."/>
        </authorList>
    </citation>
    <scope>NUCLEOTIDE SEQUENCE</scope>
    <source>
        <strain evidence="1">AP13</strain>
    </source>
</reference>
<proteinExistence type="predicted"/>
<dbReference type="EMBL" id="CM029049">
    <property type="protein sequence ID" value="KAG2570775.1"/>
    <property type="molecule type" value="Genomic_DNA"/>
</dbReference>
<evidence type="ECO:0000313" key="2">
    <source>
        <dbReference type="Proteomes" id="UP000823388"/>
    </source>
</evidence>
<dbReference type="AlphaFoldDB" id="A0A8T0QBJ4"/>
<organism evidence="1 2">
    <name type="scientific">Panicum virgatum</name>
    <name type="common">Blackwell switchgrass</name>
    <dbReference type="NCBI Taxonomy" id="38727"/>
    <lineage>
        <taxon>Eukaryota</taxon>
        <taxon>Viridiplantae</taxon>
        <taxon>Streptophyta</taxon>
        <taxon>Embryophyta</taxon>
        <taxon>Tracheophyta</taxon>
        <taxon>Spermatophyta</taxon>
        <taxon>Magnoliopsida</taxon>
        <taxon>Liliopsida</taxon>
        <taxon>Poales</taxon>
        <taxon>Poaceae</taxon>
        <taxon>PACMAD clade</taxon>
        <taxon>Panicoideae</taxon>
        <taxon>Panicodae</taxon>
        <taxon>Paniceae</taxon>
        <taxon>Panicinae</taxon>
        <taxon>Panicum</taxon>
        <taxon>Panicum sect. Hiantes</taxon>
    </lineage>
</organism>